<evidence type="ECO:0000256" key="2">
    <source>
        <dbReference type="PROSITE-ProRule" id="PRU00047"/>
    </source>
</evidence>
<name>A0A4Q1BFM8_TREME</name>
<dbReference type="SUPFAM" id="SSF57756">
    <property type="entry name" value="Retrovirus zinc finger-like domains"/>
    <property type="match status" value="1"/>
</dbReference>
<dbReference type="OrthoDB" id="3863715at2759"/>
<dbReference type="Proteomes" id="UP000289152">
    <property type="component" value="Unassembled WGS sequence"/>
</dbReference>
<dbReference type="SMART" id="SM00343">
    <property type="entry name" value="ZnF_C2HC"/>
    <property type="match status" value="1"/>
</dbReference>
<dbReference type="GO" id="GO:0003676">
    <property type="term" value="F:nucleic acid binding"/>
    <property type="evidence" value="ECO:0007669"/>
    <property type="project" value="InterPro"/>
</dbReference>
<dbReference type="Gene3D" id="4.10.60.10">
    <property type="entry name" value="Zinc finger, CCHC-type"/>
    <property type="match status" value="1"/>
</dbReference>
<dbReference type="STRING" id="5217.A0A4Q1BFM8"/>
<reference evidence="5 6" key="1">
    <citation type="submission" date="2016-06" db="EMBL/GenBank/DDBJ databases">
        <title>Evolution of pathogenesis and genome organization in the Tremellales.</title>
        <authorList>
            <person name="Cuomo C."/>
            <person name="Litvintseva A."/>
            <person name="Heitman J."/>
            <person name="Chen Y."/>
            <person name="Sun S."/>
            <person name="Springer D."/>
            <person name="Dromer F."/>
            <person name="Young S."/>
            <person name="Zeng Q."/>
            <person name="Chapman S."/>
            <person name="Gujja S."/>
            <person name="Saif S."/>
            <person name="Birren B."/>
        </authorList>
    </citation>
    <scope>NUCLEOTIDE SEQUENCE [LARGE SCALE GENOMIC DNA]</scope>
    <source>
        <strain evidence="5 6">ATCC 28783</strain>
    </source>
</reference>
<keyword evidence="2" id="KW-0479">Metal-binding</keyword>
<evidence type="ECO:0000256" key="1">
    <source>
        <dbReference type="ARBA" id="ARBA00022664"/>
    </source>
</evidence>
<feature type="region of interest" description="Disordered" evidence="3">
    <location>
        <begin position="76"/>
        <end position="133"/>
    </location>
</feature>
<gene>
    <name evidence="5" type="ORF">M231_07756</name>
</gene>
<dbReference type="PROSITE" id="PS50158">
    <property type="entry name" value="ZF_CCHC"/>
    <property type="match status" value="1"/>
</dbReference>
<dbReference type="InterPro" id="IPR001878">
    <property type="entry name" value="Znf_CCHC"/>
</dbReference>
<feature type="compositionally biased region" description="Basic residues" evidence="3">
    <location>
        <begin position="95"/>
        <end position="111"/>
    </location>
</feature>
<dbReference type="InParanoid" id="A0A4Q1BFM8"/>
<evidence type="ECO:0000313" key="6">
    <source>
        <dbReference type="Proteomes" id="UP000289152"/>
    </source>
</evidence>
<dbReference type="InterPro" id="IPR036875">
    <property type="entry name" value="Znf_CCHC_sf"/>
</dbReference>
<protein>
    <recommendedName>
        <fullName evidence="4">CCHC-type domain-containing protein</fullName>
    </recommendedName>
</protein>
<dbReference type="VEuPathDB" id="FungiDB:TREMEDRAFT_61051"/>
<dbReference type="GO" id="GO:0006397">
    <property type="term" value="P:mRNA processing"/>
    <property type="evidence" value="ECO:0007669"/>
    <property type="project" value="UniProtKB-KW"/>
</dbReference>
<evidence type="ECO:0000313" key="5">
    <source>
        <dbReference type="EMBL" id="RXK34973.1"/>
    </source>
</evidence>
<keyword evidence="1" id="KW-0507">mRNA processing</keyword>
<organism evidence="5 6">
    <name type="scientific">Tremella mesenterica</name>
    <name type="common">Jelly fungus</name>
    <dbReference type="NCBI Taxonomy" id="5217"/>
    <lineage>
        <taxon>Eukaryota</taxon>
        <taxon>Fungi</taxon>
        <taxon>Dikarya</taxon>
        <taxon>Basidiomycota</taxon>
        <taxon>Agaricomycotina</taxon>
        <taxon>Tremellomycetes</taxon>
        <taxon>Tremellales</taxon>
        <taxon>Tremellaceae</taxon>
        <taxon>Tremella</taxon>
    </lineage>
</organism>
<keyword evidence="2" id="KW-0863">Zinc-finger</keyword>
<keyword evidence="2" id="KW-0862">Zinc</keyword>
<proteinExistence type="predicted"/>
<keyword evidence="6" id="KW-1185">Reference proteome</keyword>
<comment type="caution">
    <text evidence="5">The sequence shown here is derived from an EMBL/GenBank/DDBJ whole genome shotgun (WGS) entry which is preliminary data.</text>
</comment>
<dbReference type="GO" id="GO:0008270">
    <property type="term" value="F:zinc ion binding"/>
    <property type="evidence" value="ECO:0007669"/>
    <property type="project" value="UniProtKB-KW"/>
</dbReference>
<dbReference type="Pfam" id="PF00098">
    <property type="entry name" value="zf-CCHC"/>
    <property type="match status" value="1"/>
</dbReference>
<accession>A0A4Q1BFM8</accession>
<evidence type="ECO:0000259" key="4">
    <source>
        <dbReference type="PROSITE" id="PS50158"/>
    </source>
</evidence>
<feature type="domain" description="CCHC-type" evidence="4">
    <location>
        <begin position="134"/>
        <end position="149"/>
    </location>
</feature>
<dbReference type="EMBL" id="SDIL01000167">
    <property type="protein sequence ID" value="RXK34973.1"/>
    <property type="molecule type" value="Genomic_DNA"/>
</dbReference>
<evidence type="ECO:0000256" key="3">
    <source>
        <dbReference type="SAM" id="MobiDB-lite"/>
    </source>
</evidence>
<dbReference type="AlphaFoldDB" id="A0A4Q1BFM8"/>
<sequence length="171" mass="18741">MQEHLRRFGTLVERGIKSGLPEFATDTARCDILVGSLPYSLKDIRRDFHNLPSDKQTFRALHAMYLEEMRAREVSETREKDAASNGNILYAGKAQRGRGGGRGRGGFRGRGGRNNGAPKEEKQHGGKGTAPGSCWNCGKPGHWRIDCPEPSKKEKGTAATAACHGCRTTIF</sequence>